<keyword evidence="4" id="KW-1185">Reference proteome</keyword>
<sequence length="334" mass="35515">MISQNALDLFAANRAAMAAGDAPHLAAQVLPGPDAVSVTRDVAYVSSAEGASLSEQMLDVYRPADVAAEHPLPVILDFHGGGLYYGSKENNACRDMRLAEKGFAVVNANYRLVPEVSFPTQLQDAMSTLVWIRDHADEYGFDLENVFVTGDSAGGALALYLCAANSSAALAGALGLGTVGGVSGASEASGVSGASSVSGVDVRGLVVTSGMFRLTGGVHATALSYYGEGYFQTPRDHILMKPYLDLDKLIVDAGASFPPVFMMTSVEDFIADNTYELARIFHARHRDHALKVWPRGRERALGHVFHIVQAGDPSAREASEAIEDIAQFCRAYVR</sequence>
<dbReference type="InterPro" id="IPR029058">
    <property type="entry name" value="AB_hydrolase_fold"/>
</dbReference>
<dbReference type="AlphaFoldDB" id="A0A261F5I4"/>
<name>A0A261F5I4_9BIFI</name>
<keyword evidence="1" id="KW-0378">Hydrolase</keyword>
<proteinExistence type="predicted"/>
<dbReference type="Pfam" id="PF20434">
    <property type="entry name" value="BD-FAE"/>
    <property type="match status" value="1"/>
</dbReference>
<organism evidence="3 4">
    <name type="scientific">Alloscardovia macacae</name>
    <dbReference type="NCBI Taxonomy" id="1160091"/>
    <lineage>
        <taxon>Bacteria</taxon>
        <taxon>Bacillati</taxon>
        <taxon>Actinomycetota</taxon>
        <taxon>Actinomycetes</taxon>
        <taxon>Bifidobacteriales</taxon>
        <taxon>Bifidobacteriaceae</taxon>
        <taxon>Alloscardovia</taxon>
    </lineage>
</organism>
<dbReference type="GO" id="GO:0016787">
    <property type="term" value="F:hydrolase activity"/>
    <property type="evidence" value="ECO:0007669"/>
    <property type="project" value="UniProtKB-KW"/>
</dbReference>
<gene>
    <name evidence="3" type="ORF">ALMA_0843</name>
</gene>
<comment type="caution">
    <text evidence="3">The sequence shown here is derived from an EMBL/GenBank/DDBJ whole genome shotgun (WGS) entry which is preliminary data.</text>
</comment>
<dbReference type="RefSeq" id="WP_094726507.1">
    <property type="nucleotide sequence ID" value="NZ_JBHLWS010000013.1"/>
</dbReference>
<dbReference type="Proteomes" id="UP000243657">
    <property type="component" value="Unassembled WGS sequence"/>
</dbReference>
<reference evidence="3 4" key="1">
    <citation type="journal article" date="2017" name="BMC Genomics">
        <title>Comparative genomic and phylogenomic analyses of the Bifidobacteriaceae family.</title>
        <authorList>
            <person name="Lugli G.A."/>
            <person name="Milani C."/>
            <person name="Turroni F."/>
            <person name="Duranti S."/>
            <person name="Mancabelli L."/>
            <person name="Mangifesta M."/>
            <person name="Ferrario C."/>
            <person name="Modesto M."/>
            <person name="Mattarelli P."/>
            <person name="Jiri K."/>
            <person name="van Sinderen D."/>
            <person name="Ventura M."/>
        </authorList>
    </citation>
    <scope>NUCLEOTIDE SEQUENCE [LARGE SCALE GENOMIC DNA]</scope>
    <source>
        <strain evidence="3 4">DSM 24762</strain>
    </source>
</reference>
<accession>A0A261F5I4</accession>
<evidence type="ECO:0000256" key="1">
    <source>
        <dbReference type="ARBA" id="ARBA00022801"/>
    </source>
</evidence>
<dbReference type="InterPro" id="IPR049492">
    <property type="entry name" value="BD-FAE-like_dom"/>
</dbReference>
<dbReference type="EMBL" id="MWWT01000005">
    <property type="protein sequence ID" value="OZG54382.1"/>
    <property type="molecule type" value="Genomic_DNA"/>
</dbReference>
<dbReference type="Gene3D" id="3.40.50.1820">
    <property type="entry name" value="alpha/beta hydrolase"/>
    <property type="match status" value="1"/>
</dbReference>
<feature type="domain" description="BD-FAE-like" evidence="2">
    <location>
        <begin position="58"/>
        <end position="171"/>
    </location>
</feature>
<evidence type="ECO:0000259" key="2">
    <source>
        <dbReference type="Pfam" id="PF20434"/>
    </source>
</evidence>
<dbReference type="PANTHER" id="PTHR48081">
    <property type="entry name" value="AB HYDROLASE SUPERFAMILY PROTEIN C4A8.06C"/>
    <property type="match status" value="1"/>
</dbReference>
<dbReference type="SUPFAM" id="SSF53474">
    <property type="entry name" value="alpha/beta-Hydrolases"/>
    <property type="match status" value="1"/>
</dbReference>
<protein>
    <submittedName>
        <fullName evidence="3">Esterase</fullName>
    </submittedName>
</protein>
<evidence type="ECO:0000313" key="3">
    <source>
        <dbReference type="EMBL" id="OZG54382.1"/>
    </source>
</evidence>
<evidence type="ECO:0000313" key="4">
    <source>
        <dbReference type="Proteomes" id="UP000243657"/>
    </source>
</evidence>
<dbReference type="InterPro" id="IPR050300">
    <property type="entry name" value="GDXG_lipolytic_enzyme"/>
</dbReference>